<reference evidence="1 2" key="1">
    <citation type="journal article" date="2018" name="Science">
        <title>The opium poppy genome and morphinan production.</title>
        <authorList>
            <person name="Guo L."/>
            <person name="Winzer T."/>
            <person name="Yang X."/>
            <person name="Li Y."/>
            <person name="Ning Z."/>
            <person name="He Z."/>
            <person name="Teodor R."/>
            <person name="Lu Y."/>
            <person name="Bowser T.A."/>
            <person name="Graham I.A."/>
            <person name="Ye K."/>
        </authorList>
    </citation>
    <scope>NUCLEOTIDE SEQUENCE [LARGE SCALE GENOMIC DNA]</scope>
    <source>
        <strain evidence="2">cv. HN1</strain>
        <tissue evidence="1">Leaves</tissue>
    </source>
</reference>
<accession>A0A4Y7L597</accession>
<sequence length="132" mass="14637">MGPEMLSAVTSQREIKIALWRAHDEEMRELYEYQAAGVEIGAAASNAEVRTRITAVSSHCTFRRAVENNAASELCSILNVTGFVAKIVCFDRGPGYIITWTCNRFKITLPMVLPGIAVLKRSKMNIKRSNSS</sequence>
<organism evidence="1 2">
    <name type="scientific">Papaver somniferum</name>
    <name type="common">Opium poppy</name>
    <dbReference type="NCBI Taxonomy" id="3469"/>
    <lineage>
        <taxon>Eukaryota</taxon>
        <taxon>Viridiplantae</taxon>
        <taxon>Streptophyta</taxon>
        <taxon>Embryophyta</taxon>
        <taxon>Tracheophyta</taxon>
        <taxon>Spermatophyta</taxon>
        <taxon>Magnoliopsida</taxon>
        <taxon>Ranunculales</taxon>
        <taxon>Papaveraceae</taxon>
        <taxon>Papaveroideae</taxon>
        <taxon>Papaver</taxon>
    </lineage>
</organism>
<evidence type="ECO:0000313" key="2">
    <source>
        <dbReference type="Proteomes" id="UP000316621"/>
    </source>
</evidence>
<dbReference type="Proteomes" id="UP000316621">
    <property type="component" value="Chromosome 10"/>
</dbReference>
<name>A0A4Y7L597_PAPSO</name>
<evidence type="ECO:0000313" key="1">
    <source>
        <dbReference type="EMBL" id="RZC80117.1"/>
    </source>
</evidence>
<dbReference type="EMBL" id="CM010724">
    <property type="protein sequence ID" value="RZC80117.1"/>
    <property type="molecule type" value="Genomic_DNA"/>
</dbReference>
<dbReference type="AlphaFoldDB" id="A0A4Y7L597"/>
<dbReference type="Gramene" id="RZC80117">
    <property type="protein sequence ID" value="RZC80117"/>
    <property type="gene ID" value="C5167_042693"/>
</dbReference>
<gene>
    <name evidence="1" type="ORF">C5167_042693</name>
</gene>
<protein>
    <submittedName>
        <fullName evidence="1">Uncharacterized protein</fullName>
    </submittedName>
</protein>
<proteinExistence type="predicted"/>
<keyword evidence="2" id="KW-1185">Reference proteome</keyword>